<sequence>MSWPTPGAWYSTRQVGKIATFPCRLAIRTLGRFLNQVVNRCRAYGGSMRTDDTPVVASIALRTSEPGLAPTILLASGAASVAALPNRSVWPMTVSVAFWRRLT</sequence>
<organism evidence="1">
    <name type="scientific">freshwater metagenome</name>
    <dbReference type="NCBI Taxonomy" id="449393"/>
    <lineage>
        <taxon>unclassified sequences</taxon>
        <taxon>metagenomes</taxon>
        <taxon>ecological metagenomes</taxon>
    </lineage>
</organism>
<gene>
    <name evidence="1" type="ORF">UFOPK4189_03547</name>
</gene>
<dbReference type="EMBL" id="CAESGF010000049">
    <property type="protein sequence ID" value="CAB4365806.1"/>
    <property type="molecule type" value="Genomic_DNA"/>
</dbReference>
<dbReference type="AlphaFoldDB" id="A0A6J6AC71"/>
<evidence type="ECO:0000313" key="1">
    <source>
        <dbReference type="EMBL" id="CAB4365806.1"/>
    </source>
</evidence>
<name>A0A6J6AC71_9ZZZZ</name>
<accession>A0A6J6AC71</accession>
<protein>
    <submittedName>
        <fullName evidence="1">Unannotated protein</fullName>
    </submittedName>
</protein>
<reference evidence="1" key="1">
    <citation type="submission" date="2020-05" db="EMBL/GenBank/DDBJ databases">
        <authorList>
            <person name="Chiriac C."/>
            <person name="Salcher M."/>
            <person name="Ghai R."/>
            <person name="Kavagutti S V."/>
        </authorList>
    </citation>
    <scope>NUCLEOTIDE SEQUENCE</scope>
</reference>
<proteinExistence type="predicted"/>